<dbReference type="PANTHER" id="PTHR43673:SF2">
    <property type="entry name" value="NITROREDUCTASE"/>
    <property type="match status" value="1"/>
</dbReference>
<evidence type="ECO:0000256" key="1">
    <source>
        <dbReference type="ARBA" id="ARBA00001917"/>
    </source>
</evidence>
<dbReference type="RefSeq" id="WP_210032588.1">
    <property type="nucleotide sequence ID" value="NZ_JAGINU010000001.1"/>
</dbReference>
<feature type="domain" description="Nitroreductase" evidence="7">
    <location>
        <begin position="11"/>
        <end position="174"/>
    </location>
</feature>
<evidence type="ECO:0000256" key="5">
    <source>
        <dbReference type="ARBA" id="ARBA00023002"/>
    </source>
</evidence>
<dbReference type="InterPro" id="IPR029479">
    <property type="entry name" value="Nitroreductase"/>
</dbReference>
<reference evidence="8 9" key="1">
    <citation type="submission" date="2021-03" db="EMBL/GenBank/DDBJ databases">
        <title>Sequencing the genomes of 1000 actinobacteria strains.</title>
        <authorList>
            <person name="Klenk H.-P."/>
        </authorList>
    </citation>
    <scope>NUCLEOTIDE SEQUENCE [LARGE SCALE GENOMIC DNA]</scope>
    <source>
        <strain evidence="8 9">DSM 45256</strain>
    </source>
</reference>
<dbReference type="EMBL" id="JAGINU010000001">
    <property type="protein sequence ID" value="MBP2369883.1"/>
    <property type="molecule type" value="Genomic_DNA"/>
</dbReference>
<name>A0ABS4W102_9PSEU</name>
<organism evidence="8 9">
    <name type="scientific">Pseudonocardia parietis</name>
    <dbReference type="NCBI Taxonomy" id="570936"/>
    <lineage>
        <taxon>Bacteria</taxon>
        <taxon>Bacillati</taxon>
        <taxon>Actinomycetota</taxon>
        <taxon>Actinomycetes</taxon>
        <taxon>Pseudonocardiales</taxon>
        <taxon>Pseudonocardiaceae</taxon>
        <taxon>Pseudonocardia</taxon>
    </lineage>
</organism>
<comment type="cofactor">
    <cofactor evidence="1">
        <name>FMN</name>
        <dbReference type="ChEBI" id="CHEBI:58210"/>
    </cofactor>
</comment>
<feature type="compositionally biased region" description="Basic and acidic residues" evidence="6">
    <location>
        <begin position="192"/>
        <end position="201"/>
    </location>
</feature>
<evidence type="ECO:0000313" key="8">
    <source>
        <dbReference type="EMBL" id="MBP2369883.1"/>
    </source>
</evidence>
<evidence type="ECO:0000313" key="9">
    <source>
        <dbReference type="Proteomes" id="UP001519295"/>
    </source>
</evidence>
<dbReference type="Proteomes" id="UP001519295">
    <property type="component" value="Unassembled WGS sequence"/>
</dbReference>
<keyword evidence="4" id="KW-0288">FMN</keyword>
<dbReference type="CDD" id="cd02062">
    <property type="entry name" value="Nitro_FMN_reductase"/>
    <property type="match status" value="1"/>
</dbReference>
<comment type="similarity">
    <text evidence="2">Belongs to the nitroreductase family.</text>
</comment>
<evidence type="ECO:0000256" key="4">
    <source>
        <dbReference type="ARBA" id="ARBA00022643"/>
    </source>
</evidence>
<evidence type="ECO:0000259" key="7">
    <source>
        <dbReference type="Pfam" id="PF00881"/>
    </source>
</evidence>
<dbReference type="SUPFAM" id="SSF55469">
    <property type="entry name" value="FMN-dependent nitroreductase-like"/>
    <property type="match status" value="1"/>
</dbReference>
<evidence type="ECO:0000256" key="2">
    <source>
        <dbReference type="ARBA" id="ARBA00007118"/>
    </source>
</evidence>
<comment type="caution">
    <text evidence="8">The sequence shown here is derived from an EMBL/GenBank/DDBJ whole genome shotgun (WGS) entry which is preliminary data.</text>
</comment>
<proteinExistence type="inferred from homology"/>
<sequence length="201" mass="21893">MGELRAVMQAQRACRRFDPDGDVPDRDIELILDAAVHAPSAENSQPWVFVVVRSAEARAALSELWTAGWTAGGAEFVRSRTDDKVYADLDSGIMRGGFASAPIIVVVGADLERVPEAYAPSSVYPAAQNFLLAAADLGYGTCLTTGLTSMYVEPVRELLALPDSVLPMAAIYLGQPERRLGPPRRRPATESTYREHYKAPW</sequence>
<evidence type="ECO:0000256" key="3">
    <source>
        <dbReference type="ARBA" id="ARBA00022630"/>
    </source>
</evidence>
<dbReference type="PANTHER" id="PTHR43673">
    <property type="entry name" value="NAD(P)H NITROREDUCTASE YDGI-RELATED"/>
    <property type="match status" value="1"/>
</dbReference>
<keyword evidence="9" id="KW-1185">Reference proteome</keyword>
<feature type="region of interest" description="Disordered" evidence="6">
    <location>
        <begin position="179"/>
        <end position="201"/>
    </location>
</feature>
<evidence type="ECO:0000256" key="6">
    <source>
        <dbReference type="SAM" id="MobiDB-lite"/>
    </source>
</evidence>
<keyword evidence="5" id="KW-0560">Oxidoreductase</keyword>
<gene>
    <name evidence="8" type="ORF">JOF36_005579</name>
</gene>
<dbReference type="Pfam" id="PF00881">
    <property type="entry name" value="Nitroreductase"/>
    <property type="match status" value="1"/>
</dbReference>
<protein>
    <submittedName>
        <fullName evidence="8">Nitroreductase</fullName>
    </submittedName>
</protein>
<dbReference type="InterPro" id="IPR000415">
    <property type="entry name" value="Nitroreductase-like"/>
</dbReference>
<keyword evidence="3" id="KW-0285">Flavoprotein</keyword>
<accession>A0ABS4W102</accession>
<dbReference type="Gene3D" id="3.40.109.10">
    <property type="entry name" value="NADH Oxidase"/>
    <property type="match status" value="1"/>
</dbReference>